<dbReference type="PANTHER" id="PTHR34135:SF2">
    <property type="entry name" value="LYSOZYME"/>
    <property type="match status" value="1"/>
</dbReference>
<dbReference type="GO" id="GO:0016052">
    <property type="term" value="P:carbohydrate catabolic process"/>
    <property type="evidence" value="ECO:0007669"/>
    <property type="project" value="TreeGrafter"/>
</dbReference>
<proteinExistence type="inferred from homology"/>
<evidence type="ECO:0000256" key="3">
    <source>
        <dbReference type="ARBA" id="ARBA00023295"/>
    </source>
</evidence>
<gene>
    <name evidence="5" type="ORF">B5E44_06860</name>
    <name evidence="4" type="ORF">B5E59_00825</name>
</gene>
<evidence type="ECO:0000256" key="1">
    <source>
        <dbReference type="ARBA" id="ARBA00010646"/>
    </source>
</evidence>
<dbReference type="PANTHER" id="PTHR34135">
    <property type="entry name" value="LYSOZYME"/>
    <property type="match status" value="1"/>
</dbReference>
<dbReference type="PROSITE" id="PS51904">
    <property type="entry name" value="GLYCOSYL_HYDROL_F25_2"/>
    <property type="match status" value="1"/>
</dbReference>
<protein>
    <submittedName>
        <fullName evidence="5">Glycoside hydrolase family 25</fullName>
    </submittedName>
</protein>
<dbReference type="GO" id="GO:0003796">
    <property type="term" value="F:lysozyme activity"/>
    <property type="evidence" value="ECO:0007669"/>
    <property type="project" value="InterPro"/>
</dbReference>
<dbReference type="SMART" id="SM00641">
    <property type="entry name" value="Glyco_25"/>
    <property type="match status" value="1"/>
</dbReference>
<dbReference type="Proteomes" id="UP000196293">
    <property type="component" value="Unassembled WGS sequence"/>
</dbReference>
<dbReference type="Pfam" id="PF01183">
    <property type="entry name" value="Glyco_hydro_25"/>
    <property type="match status" value="1"/>
</dbReference>
<name>A0A1Y4VZC1_9LACO</name>
<dbReference type="InterPro" id="IPR018077">
    <property type="entry name" value="Glyco_hydro_fam25_subgr"/>
</dbReference>
<accession>A0A1Y4VZC1</accession>
<dbReference type="InterPro" id="IPR017853">
    <property type="entry name" value="GH"/>
</dbReference>
<dbReference type="GO" id="GO:0016998">
    <property type="term" value="P:cell wall macromolecule catabolic process"/>
    <property type="evidence" value="ECO:0007669"/>
    <property type="project" value="InterPro"/>
</dbReference>
<dbReference type="RefSeq" id="WP_087175727.1">
    <property type="nucleotide sequence ID" value="NZ_NFLS01000001.1"/>
</dbReference>
<comment type="similarity">
    <text evidence="1">Belongs to the glycosyl hydrolase 25 family.</text>
</comment>
<evidence type="ECO:0000313" key="4">
    <source>
        <dbReference type="EMBL" id="OUQ58291.1"/>
    </source>
</evidence>
<dbReference type="AlphaFoldDB" id="A0A1Y4VZC1"/>
<evidence type="ECO:0000313" key="5">
    <source>
        <dbReference type="EMBL" id="OUQ75479.1"/>
    </source>
</evidence>
<keyword evidence="7" id="KW-1185">Reference proteome</keyword>
<dbReference type="GO" id="GO:0009253">
    <property type="term" value="P:peptidoglycan catabolic process"/>
    <property type="evidence" value="ECO:0007669"/>
    <property type="project" value="InterPro"/>
</dbReference>
<reference evidence="6 7" key="1">
    <citation type="submission" date="2017-04" db="EMBL/GenBank/DDBJ databases">
        <title>Function of individual gut microbiota members based on whole genome sequencing of pure cultures obtained from chicken caecum.</title>
        <authorList>
            <person name="Medvecky M."/>
            <person name="Cejkova D."/>
            <person name="Polansky O."/>
            <person name="Karasova D."/>
            <person name="Kubasova T."/>
            <person name="Cizek A."/>
            <person name="Rychlik I."/>
        </authorList>
    </citation>
    <scope>NUCLEOTIDE SEQUENCE [LARGE SCALE GENOMIC DNA]</scope>
    <source>
        <strain evidence="6">An101</strain>
        <strain evidence="7">An115</strain>
    </source>
</reference>
<comment type="caution">
    <text evidence="5">The sequence shown here is derived from an EMBL/GenBank/DDBJ whole genome shotgun (WGS) entry which is preliminary data.</text>
</comment>
<dbReference type="InterPro" id="IPR002053">
    <property type="entry name" value="Glyco_hydro_25"/>
</dbReference>
<dbReference type="Gene3D" id="2.30.30.40">
    <property type="entry name" value="SH3 Domains"/>
    <property type="match status" value="1"/>
</dbReference>
<organism evidence="5 6">
    <name type="scientific">Lactobacillus gallinarum</name>
    <dbReference type="NCBI Taxonomy" id="52242"/>
    <lineage>
        <taxon>Bacteria</taxon>
        <taxon>Bacillati</taxon>
        <taxon>Bacillota</taxon>
        <taxon>Bacilli</taxon>
        <taxon>Lactobacillales</taxon>
        <taxon>Lactobacillaceae</taxon>
        <taxon>Lactobacillus</taxon>
    </lineage>
</organism>
<evidence type="ECO:0000256" key="2">
    <source>
        <dbReference type="ARBA" id="ARBA00022801"/>
    </source>
</evidence>
<sequence length="282" mass="31646">MLKMVDVYSDSPRSYATQSGVDIIMVKATQGTGYINPHCDTDYQAAKRAGKMLGFYHYCGGGNPEAEAKYFYKNTKNYVGEAVPAVDWESNQNASWGNTNYVRRFVDEFHKLSGVWCLIYVQASSISQVANCAKDCGLWVASYPSMDWKSWKLPNMNVKTSPWPTYTVWQFTGDNMDRNVVNTTKEGWKKLAKGSSKAEAKPKKKSTWKKKSGTFVLGQALEIHKEPHISSPAIAKLPKGSVVKYDATLQGPKRLWLRQARSKGYGYIVGKDKYGKALGKFK</sequence>
<keyword evidence="2 5" id="KW-0378">Hydrolase</keyword>
<dbReference type="EMBL" id="NFLZ01000017">
    <property type="protein sequence ID" value="OUQ75479.1"/>
    <property type="molecule type" value="Genomic_DNA"/>
</dbReference>
<dbReference type="SUPFAM" id="SSF51445">
    <property type="entry name" value="(Trans)glycosidases"/>
    <property type="match status" value="1"/>
</dbReference>
<dbReference type="Proteomes" id="UP000195859">
    <property type="component" value="Unassembled WGS sequence"/>
</dbReference>
<evidence type="ECO:0000313" key="6">
    <source>
        <dbReference type="Proteomes" id="UP000195859"/>
    </source>
</evidence>
<keyword evidence="3" id="KW-0326">Glycosidase</keyword>
<dbReference type="Gene3D" id="3.20.20.80">
    <property type="entry name" value="Glycosidases"/>
    <property type="match status" value="1"/>
</dbReference>
<reference evidence="5" key="2">
    <citation type="journal article" date="2018" name="BMC Genomics">
        <title>Whole genome sequencing and function prediction of 133 gut anaerobes isolated from chicken caecum in pure cultures.</title>
        <authorList>
            <person name="Medvecky M."/>
            <person name="Cejkova D."/>
            <person name="Polansky O."/>
            <person name="Karasova D."/>
            <person name="Kubasova T."/>
            <person name="Cizek A."/>
            <person name="Rychlik I."/>
        </authorList>
    </citation>
    <scope>NUCLEOTIDE SEQUENCE</scope>
    <source>
        <strain evidence="5">An101</strain>
        <strain evidence="4">An115</strain>
    </source>
</reference>
<dbReference type="EMBL" id="NFLS01000001">
    <property type="protein sequence ID" value="OUQ58291.1"/>
    <property type="molecule type" value="Genomic_DNA"/>
</dbReference>
<evidence type="ECO:0000313" key="7">
    <source>
        <dbReference type="Proteomes" id="UP000196293"/>
    </source>
</evidence>